<proteinExistence type="predicted"/>
<reference evidence="2 3" key="1">
    <citation type="submission" date="2016-10" db="EMBL/GenBank/DDBJ databases">
        <authorList>
            <person name="Varghese N."/>
            <person name="Submissions S."/>
        </authorList>
    </citation>
    <scope>NUCLEOTIDE SEQUENCE [LARGE SCALE GENOMIC DNA]</scope>
    <source>
        <strain evidence="2 3">IBRC-M10081</strain>
    </source>
</reference>
<dbReference type="Pfam" id="PF06983">
    <property type="entry name" value="3-dmu-9_3-mt"/>
    <property type="match status" value="1"/>
</dbReference>
<dbReference type="AlphaFoldDB" id="A0A662Z7K7"/>
<keyword evidence="3" id="KW-1185">Reference proteome</keyword>
<dbReference type="Proteomes" id="UP000243605">
    <property type="component" value="Unassembled WGS sequence"/>
</dbReference>
<accession>A0A662Z7K7</accession>
<dbReference type="InterPro" id="IPR029068">
    <property type="entry name" value="Glyas_Bleomycin-R_OHBP_Dase"/>
</dbReference>
<name>A0A662Z7K7_9STAP</name>
<dbReference type="PANTHER" id="PTHR33990">
    <property type="entry name" value="PROTEIN YJDN-RELATED"/>
    <property type="match status" value="1"/>
</dbReference>
<dbReference type="Gene3D" id="3.10.180.10">
    <property type="entry name" value="2,3-Dihydroxybiphenyl 1,2-Dioxygenase, domain 1"/>
    <property type="match status" value="2"/>
</dbReference>
<dbReference type="SUPFAM" id="SSF54593">
    <property type="entry name" value="Glyoxalase/Bleomycin resistance protein/Dihydroxybiphenyl dioxygenase"/>
    <property type="match status" value="2"/>
</dbReference>
<dbReference type="RefSeq" id="WP_091476245.1">
    <property type="nucleotide sequence ID" value="NZ_FOIT01000006.1"/>
</dbReference>
<dbReference type="InterPro" id="IPR028973">
    <property type="entry name" value="PhnB-like"/>
</dbReference>
<gene>
    <name evidence="2" type="ORF">SAMN05192557_1873</name>
</gene>
<keyword evidence="2" id="KW-0489">Methyltransferase</keyword>
<keyword evidence="2" id="KW-0808">Transferase</keyword>
<sequence length="284" mass="33184">MIKSQIMNHRNLDEMIAFYNDVFGDVEVLYSRYIKDHENDQFRHVRILDHEFYLMRGPHHPDKVPAIFYMVVFPESRRHELEQLHVKLRDGGRDLSHVEDMKFSDDLYLLQDKYGTLWRFWAAEYFEAPGILPSLVMHDDMVGKIGEMKTYYENIFDDVEFGEISYLDNGLIDHVSVRILNYELQVCETSEKDLFSLTAVSLLVLDCETQEEIDRYHNGLVSQAYSSGWLKDKMGIVWIVDWVGMHNLLKNANPKQAKAMFAAIDNAGPICIEDVKKAYEDNAE</sequence>
<evidence type="ECO:0000313" key="2">
    <source>
        <dbReference type="EMBL" id="SEW15513.1"/>
    </source>
</evidence>
<feature type="domain" description="PhnB-like" evidence="1">
    <location>
        <begin position="143"/>
        <end position="239"/>
    </location>
</feature>
<protein>
    <submittedName>
        <fullName evidence="2">Glyoxalase superfamily enzyme, possibly 3-demethylubiquinone-9 3-methyltransferase</fullName>
    </submittedName>
</protein>
<organism evidence="2 3">
    <name type="scientific">Aliicoccus persicus</name>
    <dbReference type="NCBI Taxonomy" id="930138"/>
    <lineage>
        <taxon>Bacteria</taxon>
        <taxon>Bacillati</taxon>
        <taxon>Bacillota</taxon>
        <taxon>Bacilli</taxon>
        <taxon>Bacillales</taxon>
        <taxon>Staphylococcaceae</taxon>
        <taxon>Aliicoccus</taxon>
    </lineage>
</organism>
<dbReference type="EMBL" id="FOIT01000006">
    <property type="protein sequence ID" value="SEW15513.1"/>
    <property type="molecule type" value="Genomic_DNA"/>
</dbReference>
<keyword evidence="2" id="KW-0830">Ubiquinone</keyword>
<dbReference type="OrthoDB" id="9795306at2"/>
<dbReference type="GO" id="GO:0008168">
    <property type="term" value="F:methyltransferase activity"/>
    <property type="evidence" value="ECO:0007669"/>
    <property type="project" value="UniProtKB-KW"/>
</dbReference>
<dbReference type="GO" id="GO:0032259">
    <property type="term" value="P:methylation"/>
    <property type="evidence" value="ECO:0007669"/>
    <property type="project" value="UniProtKB-KW"/>
</dbReference>
<evidence type="ECO:0000313" key="3">
    <source>
        <dbReference type="Proteomes" id="UP000243605"/>
    </source>
</evidence>
<evidence type="ECO:0000259" key="1">
    <source>
        <dbReference type="Pfam" id="PF06983"/>
    </source>
</evidence>